<dbReference type="Gene3D" id="3.40.50.1110">
    <property type="entry name" value="SGNH hydrolase"/>
    <property type="match status" value="1"/>
</dbReference>
<dbReference type="CDD" id="cd01832">
    <property type="entry name" value="SGNH_hydrolase_like_1"/>
    <property type="match status" value="1"/>
</dbReference>
<accession>A0A0P7Y8I4</accession>
<organism evidence="2 3">
    <name type="scientific">Algoriphagus marincola HL-49</name>
    <dbReference type="NCBI Taxonomy" id="1305737"/>
    <lineage>
        <taxon>Bacteria</taxon>
        <taxon>Pseudomonadati</taxon>
        <taxon>Bacteroidota</taxon>
        <taxon>Cytophagia</taxon>
        <taxon>Cytophagales</taxon>
        <taxon>Cyclobacteriaceae</taxon>
        <taxon>Algoriphagus</taxon>
    </lineage>
</organism>
<dbReference type="OrthoDB" id="158267at2"/>
<dbReference type="eggNOG" id="COG2755">
    <property type="taxonomic scope" value="Bacteria"/>
</dbReference>
<evidence type="ECO:0000313" key="3">
    <source>
        <dbReference type="Proteomes" id="UP000050421"/>
    </source>
</evidence>
<dbReference type="InterPro" id="IPR036514">
    <property type="entry name" value="SGNH_hydro_sf"/>
</dbReference>
<reference evidence="2 3" key="1">
    <citation type="submission" date="2015-09" db="EMBL/GenBank/DDBJ databases">
        <title>Identification and resolution of microdiversity through metagenomic sequencing of parallel consortia.</title>
        <authorList>
            <person name="Nelson W.C."/>
            <person name="Romine M.F."/>
            <person name="Lindemann S.R."/>
        </authorList>
    </citation>
    <scope>NUCLEOTIDE SEQUENCE [LARGE SCALE GENOMIC DNA]</scope>
    <source>
        <strain evidence="2">HL-49</strain>
    </source>
</reference>
<name>A0A0P7Y8I4_9BACT</name>
<feature type="domain" description="SGNH hydrolase-type esterase" evidence="1">
    <location>
        <begin position="40"/>
        <end position="222"/>
    </location>
</feature>
<dbReference type="PROSITE" id="PS51257">
    <property type="entry name" value="PROKAR_LIPOPROTEIN"/>
    <property type="match status" value="1"/>
</dbReference>
<comment type="caution">
    <text evidence="2">The sequence shown here is derived from an EMBL/GenBank/DDBJ whole genome shotgun (WGS) entry which is preliminary data.</text>
</comment>
<dbReference type="InterPro" id="IPR013830">
    <property type="entry name" value="SGNH_hydro"/>
</dbReference>
<evidence type="ECO:0000259" key="1">
    <source>
        <dbReference type="Pfam" id="PF13472"/>
    </source>
</evidence>
<protein>
    <submittedName>
        <fullName evidence="2">CE3 family esterase</fullName>
    </submittedName>
</protein>
<dbReference type="PATRIC" id="fig|1305737.6.peg.2255"/>
<dbReference type="Proteomes" id="UP000050421">
    <property type="component" value="Unassembled WGS sequence"/>
</dbReference>
<dbReference type="STRING" id="1305737.GCA_000526355_00380"/>
<dbReference type="Pfam" id="PF13472">
    <property type="entry name" value="Lipase_GDSL_2"/>
    <property type="match status" value="1"/>
</dbReference>
<dbReference type="AlphaFoldDB" id="A0A0P7Y8I4"/>
<proteinExistence type="predicted"/>
<gene>
    <name evidence="2" type="ORF">HLUCCX10_07890</name>
</gene>
<sequence length="239" mass="26658">MKIALLTGLILAFAACNPSGPKSNENDFAAMRTPIKTYLALGDSYTIGEGVEEADRYPNQLVKRLNQKTAHEWLEAEIIAKTGWTVDELDKGIDEAGPKGEPYDLVTLLIGVNNQYRGRSVDEYRVEFEQMLLRAIGYAGNLPNHVIVLSIPDWGITPFATNRETDKAKVAAEIDAYNAAKRSICGKYGIKFIDITEDYRAVGDQPEMLAEDNLHPSGEIYTRWTDLLFEQVKTIYPAP</sequence>
<dbReference type="SUPFAM" id="SSF52266">
    <property type="entry name" value="SGNH hydrolase"/>
    <property type="match status" value="1"/>
</dbReference>
<dbReference type="GO" id="GO:0016788">
    <property type="term" value="F:hydrolase activity, acting on ester bonds"/>
    <property type="evidence" value="ECO:0007669"/>
    <property type="project" value="UniProtKB-ARBA"/>
</dbReference>
<evidence type="ECO:0000313" key="2">
    <source>
        <dbReference type="EMBL" id="KPQ16416.1"/>
    </source>
</evidence>
<dbReference type="EMBL" id="LJXT01000040">
    <property type="protein sequence ID" value="KPQ16416.1"/>
    <property type="molecule type" value="Genomic_DNA"/>
</dbReference>